<reference evidence="2 3" key="1">
    <citation type="submission" date="2019-02" db="EMBL/GenBank/DDBJ databases">
        <title>Deep-cultivation of Planctomycetes and their phenomic and genomic characterization uncovers novel biology.</title>
        <authorList>
            <person name="Wiegand S."/>
            <person name="Jogler M."/>
            <person name="Boedeker C."/>
            <person name="Pinto D."/>
            <person name="Vollmers J."/>
            <person name="Rivas-Marin E."/>
            <person name="Kohn T."/>
            <person name="Peeters S.H."/>
            <person name="Heuer A."/>
            <person name="Rast P."/>
            <person name="Oberbeckmann S."/>
            <person name="Bunk B."/>
            <person name="Jeske O."/>
            <person name="Meyerdierks A."/>
            <person name="Storesund J.E."/>
            <person name="Kallscheuer N."/>
            <person name="Luecker S."/>
            <person name="Lage O.M."/>
            <person name="Pohl T."/>
            <person name="Merkel B.J."/>
            <person name="Hornburger P."/>
            <person name="Mueller R.-W."/>
            <person name="Bruemmer F."/>
            <person name="Labrenz M."/>
            <person name="Spormann A.M."/>
            <person name="Op den Camp H."/>
            <person name="Overmann J."/>
            <person name="Amann R."/>
            <person name="Jetten M.S.M."/>
            <person name="Mascher T."/>
            <person name="Medema M.H."/>
            <person name="Devos D.P."/>
            <person name="Kaster A.-K."/>
            <person name="Ovreas L."/>
            <person name="Rohde M."/>
            <person name="Galperin M.Y."/>
            <person name="Jogler C."/>
        </authorList>
    </citation>
    <scope>NUCLEOTIDE SEQUENCE [LARGE SCALE GENOMIC DNA]</scope>
    <source>
        <strain evidence="2 3">Pan216</strain>
    </source>
</reference>
<evidence type="ECO:0000256" key="1">
    <source>
        <dbReference type="SAM" id="SignalP"/>
    </source>
</evidence>
<feature type="signal peptide" evidence="1">
    <location>
        <begin position="1"/>
        <end position="22"/>
    </location>
</feature>
<keyword evidence="3" id="KW-1185">Reference proteome</keyword>
<feature type="chain" id="PRO_5022218792" evidence="1">
    <location>
        <begin position="23"/>
        <end position="201"/>
    </location>
</feature>
<dbReference type="RefSeq" id="WP_419192834.1">
    <property type="nucleotide sequence ID" value="NZ_CP036279.1"/>
</dbReference>
<dbReference type="Proteomes" id="UP000317093">
    <property type="component" value="Chromosome"/>
</dbReference>
<dbReference type="EMBL" id="CP036279">
    <property type="protein sequence ID" value="QDU63707.1"/>
    <property type="molecule type" value="Genomic_DNA"/>
</dbReference>
<keyword evidence="1" id="KW-0732">Signal</keyword>
<sequence precursor="true">MFSRRFAPSLVAAFVVSATSSAEEPIIFPQDHVAQSPPVVRPVLAPAMGRPPRSTFVPWSPDQQAPDPVLDSLRQEIQVAPAGPAPQPLVGVPAEYGAPVIVGAPAAGGLLVGPPATANLVIDERKEKPPIRFKGDKPFMPMRPFTFKQPYSGICFTIDIPAHGLRDIDYGRKEIELEYGHGCEIEIDFHKDGRVTVDYDF</sequence>
<dbReference type="KEGG" id="knv:Pan216_45880"/>
<dbReference type="AlphaFoldDB" id="A0A518B9U4"/>
<protein>
    <submittedName>
        <fullName evidence="2">Uncharacterized protein</fullName>
    </submittedName>
</protein>
<accession>A0A518B9U4</accession>
<evidence type="ECO:0000313" key="3">
    <source>
        <dbReference type="Proteomes" id="UP000317093"/>
    </source>
</evidence>
<organism evidence="2 3">
    <name type="scientific">Kolteria novifilia</name>
    <dbReference type="NCBI Taxonomy" id="2527975"/>
    <lineage>
        <taxon>Bacteria</taxon>
        <taxon>Pseudomonadati</taxon>
        <taxon>Planctomycetota</taxon>
        <taxon>Planctomycetia</taxon>
        <taxon>Kolteriales</taxon>
        <taxon>Kolteriaceae</taxon>
        <taxon>Kolteria</taxon>
    </lineage>
</organism>
<evidence type="ECO:0000313" key="2">
    <source>
        <dbReference type="EMBL" id="QDU63707.1"/>
    </source>
</evidence>
<proteinExistence type="predicted"/>
<name>A0A518B9U4_9BACT</name>
<gene>
    <name evidence="2" type="ORF">Pan216_45880</name>
</gene>